<dbReference type="CDD" id="cd00084">
    <property type="entry name" value="HMG-box_SF"/>
    <property type="match status" value="2"/>
</dbReference>
<dbReference type="GO" id="GO:0005634">
    <property type="term" value="C:nucleus"/>
    <property type="evidence" value="ECO:0007669"/>
    <property type="project" value="UniProtKB-UniRule"/>
</dbReference>
<sequence length="319" mass="37199">MYNRDLASPLSGANFGQNHIRLVSHEVKTKLLNCDCEVRGRGVRNFLTFIVPANRMNMLGKLAQSSLATRILGTTPSLCNGRIVCVNLLRQYAVTTKDTKNTKTAKTAKNPKTTKTKRESVSKSTQKKKKEKENVHPIPEEPKKPSTAFTLFYRDFYHEEHKKNPEYRITKIAKLAGEEWLKLSAEEKSRYVNQYKENQDEFKTSHEAWLRSLTPDQIAQENKRRRMEMSRGGKKKTKLKLLKHPDLPKKPKTSYIHFVVERMSNNNVGKAPDRIKELASEWKQLSDEDKEPYKKRYQQDKNEYETDMKAFNEKYVITK</sequence>
<organism evidence="5 6">
    <name type="scientific">Rhizophagus clarus</name>
    <dbReference type="NCBI Taxonomy" id="94130"/>
    <lineage>
        <taxon>Eukaryota</taxon>
        <taxon>Fungi</taxon>
        <taxon>Fungi incertae sedis</taxon>
        <taxon>Mucoromycota</taxon>
        <taxon>Glomeromycotina</taxon>
        <taxon>Glomeromycetes</taxon>
        <taxon>Glomerales</taxon>
        <taxon>Glomeraceae</taxon>
        <taxon>Rhizophagus</taxon>
    </lineage>
</organism>
<feature type="compositionally biased region" description="Low complexity" evidence="3">
    <location>
        <begin position="102"/>
        <end position="113"/>
    </location>
</feature>
<evidence type="ECO:0000313" key="6">
    <source>
        <dbReference type="Proteomes" id="UP000615446"/>
    </source>
</evidence>
<dbReference type="AlphaFoldDB" id="A0A8H3LSK8"/>
<name>A0A8H3LSK8_9GLOM</name>
<dbReference type="OrthoDB" id="1919336at2759"/>
<accession>A0A8H3LSK8</accession>
<proteinExistence type="predicted"/>
<dbReference type="GO" id="GO:0006357">
    <property type="term" value="P:regulation of transcription by RNA polymerase II"/>
    <property type="evidence" value="ECO:0007669"/>
    <property type="project" value="TreeGrafter"/>
</dbReference>
<feature type="region of interest" description="Disordered" evidence="3">
    <location>
        <begin position="99"/>
        <end position="143"/>
    </location>
</feature>
<dbReference type="SUPFAM" id="SSF47095">
    <property type="entry name" value="HMG-box"/>
    <property type="match status" value="2"/>
</dbReference>
<dbReference type="EMBL" id="BLAL01000203">
    <property type="protein sequence ID" value="GES91450.1"/>
    <property type="molecule type" value="Genomic_DNA"/>
</dbReference>
<dbReference type="GO" id="GO:0003677">
    <property type="term" value="F:DNA binding"/>
    <property type="evidence" value="ECO:0007669"/>
    <property type="project" value="UniProtKB-UniRule"/>
</dbReference>
<feature type="domain" description="HMG box" evidence="4">
    <location>
        <begin position="248"/>
        <end position="312"/>
    </location>
</feature>
<reference evidence="5" key="1">
    <citation type="submission" date="2019-10" db="EMBL/GenBank/DDBJ databases">
        <title>Conservation and host-specific expression of non-tandemly repeated heterogenous ribosome RNA gene in arbuscular mycorrhizal fungi.</title>
        <authorList>
            <person name="Maeda T."/>
            <person name="Kobayashi Y."/>
            <person name="Nakagawa T."/>
            <person name="Ezawa T."/>
            <person name="Yamaguchi K."/>
            <person name="Bino T."/>
            <person name="Nishimoto Y."/>
            <person name="Shigenobu S."/>
            <person name="Kawaguchi M."/>
        </authorList>
    </citation>
    <scope>NUCLEOTIDE SEQUENCE</scope>
    <source>
        <strain evidence="5">HR1</strain>
    </source>
</reference>
<keyword evidence="1 2" id="KW-0238">DNA-binding</keyword>
<gene>
    <name evidence="5" type="ORF">RCL2_001826800</name>
</gene>
<evidence type="ECO:0000259" key="4">
    <source>
        <dbReference type="PROSITE" id="PS50118"/>
    </source>
</evidence>
<dbReference type="PANTHER" id="PTHR48112:SF22">
    <property type="entry name" value="MITOCHONDRIAL TRANSCRIPTION FACTOR A, ISOFORM B"/>
    <property type="match status" value="1"/>
</dbReference>
<evidence type="ECO:0000256" key="2">
    <source>
        <dbReference type="PROSITE-ProRule" id="PRU00267"/>
    </source>
</evidence>
<dbReference type="Gene3D" id="1.10.30.10">
    <property type="entry name" value="High mobility group box domain"/>
    <property type="match status" value="2"/>
</dbReference>
<feature type="DNA-binding region" description="HMG box" evidence="2">
    <location>
        <begin position="142"/>
        <end position="210"/>
    </location>
</feature>
<feature type="domain" description="HMG box" evidence="4">
    <location>
        <begin position="142"/>
        <end position="210"/>
    </location>
</feature>
<dbReference type="InterPro" id="IPR009071">
    <property type="entry name" value="HMG_box_dom"/>
</dbReference>
<dbReference type="Pfam" id="PF00505">
    <property type="entry name" value="HMG_box"/>
    <property type="match status" value="1"/>
</dbReference>
<dbReference type="PROSITE" id="PS50118">
    <property type="entry name" value="HMG_BOX_2"/>
    <property type="match status" value="2"/>
</dbReference>
<dbReference type="Proteomes" id="UP000615446">
    <property type="component" value="Unassembled WGS sequence"/>
</dbReference>
<evidence type="ECO:0000256" key="3">
    <source>
        <dbReference type="SAM" id="MobiDB-lite"/>
    </source>
</evidence>
<dbReference type="InterPro" id="IPR036910">
    <property type="entry name" value="HMG_box_dom_sf"/>
</dbReference>
<evidence type="ECO:0000313" key="5">
    <source>
        <dbReference type="EMBL" id="GES91450.1"/>
    </source>
</evidence>
<dbReference type="InterPro" id="IPR050342">
    <property type="entry name" value="HMGB"/>
</dbReference>
<keyword evidence="2" id="KW-0539">Nucleus</keyword>
<dbReference type="SMART" id="SM00398">
    <property type="entry name" value="HMG"/>
    <property type="match status" value="2"/>
</dbReference>
<feature type="compositionally biased region" description="Basic and acidic residues" evidence="3">
    <location>
        <begin position="131"/>
        <end position="143"/>
    </location>
</feature>
<dbReference type="Pfam" id="PF09011">
    <property type="entry name" value="HMG_box_2"/>
    <property type="match status" value="1"/>
</dbReference>
<evidence type="ECO:0000256" key="1">
    <source>
        <dbReference type="ARBA" id="ARBA00023125"/>
    </source>
</evidence>
<comment type="caution">
    <text evidence="5">The sequence shown here is derived from an EMBL/GenBank/DDBJ whole genome shotgun (WGS) entry which is preliminary data.</text>
</comment>
<feature type="DNA-binding region" description="HMG box" evidence="2">
    <location>
        <begin position="248"/>
        <end position="312"/>
    </location>
</feature>
<dbReference type="PANTHER" id="PTHR48112">
    <property type="entry name" value="HIGH MOBILITY GROUP PROTEIN DSP1"/>
    <property type="match status" value="1"/>
</dbReference>
<protein>
    <submittedName>
        <fullName evidence="5">Transcription factor A, mitochondrial-like</fullName>
    </submittedName>
</protein>